<feature type="region of interest" description="Disordered" evidence="3">
    <location>
        <begin position="37"/>
        <end position="61"/>
    </location>
</feature>
<dbReference type="AlphaFoldDB" id="A0A8C9FS68"/>
<accession>A0A8C9FS68</accession>
<organism evidence="4 5">
    <name type="scientific">Pavo cristatus</name>
    <name type="common">Indian peafowl</name>
    <name type="synonym">Blue peafowl</name>
    <dbReference type="NCBI Taxonomy" id="9049"/>
    <lineage>
        <taxon>Eukaryota</taxon>
        <taxon>Metazoa</taxon>
        <taxon>Chordata</taxon>
        <taxon>Craniata</taxon>
        <taxon>Vertebrata</taxon>
        <taxon>Euteleostomi</taxon>
        <taxon>Archelosauria</taxon>
        <taxon>Archosauria</taxon>
        <taxon>Dinosauria</taxon>
        <taxon>Saurischia</taxon>
        <taxon>Theropoda</taxon>
        <taxon>Coelurosauria</taxon>
        <taxon>Aves</taxon>
        <taxon>Neognathae</taxon>
        <taxon>Galloanserae</taxon>
        <taxon>Galliformes</taxon>
        <taxon>Phasianidae</taxon>
        <taxon>Phasianinae</taxon>
        <taxon>Pavo</taxon>
    </lineage>
</organism>
<dbReference type="InterPro" id="IPR027417">
    <property type="entry name" value="P-loop_NTPase"/>
</dbReference>
<dbReference type="GO" id="GO:0005524">
    <property type="term" value="F:ATP binding"/>
    <property type="evidence" value="ECO:0007669"/>
    <property type="project" value="UniProtKB-KW"/>
</dbReference>
<dbReference type="SUPFAM" id="SSF52540">
    <property type="entry name" value="P-loop containing nucleoside triphosphate hydrolases"/>
    <property type="match status" value="1"/>
</dbReference>
<evidence type="ECO:0000256" key="2">
    <source>
        <dbReference type="ARBA" id="ARBA00022840"/>
    </source>
</evidence>
<dbReference type="Proteomes" id="UP000694428">
    <property type="component" value="Unplaced"/>
</dbReference>
<keyword evidence="2" id="KW-0067">ATP-binding</keyword>
<keyword evidence="1" id="KW-0547">Nucleotide-binding</keyword>
<evidence type="ECO:0000313" key="4">
    <source>
        <dbReference type="Ensembl" id="ENSPSTP00000018299.1"/>
    </source>
</evidence>
<evidence type="ECO:0000256" key="3">
    <source>
        <dbReference type="SAM" id="MobiDB-lite"/>
    </source>
</evidence>
<proteinExistence type="predicted"/>
<reference evidence="4" key="1">
    <citation type="submission" date="2025-08" db="UniProtKB">
        <authorList>
            <consortium name="Ensembl"/>
        </authorList>
    </citation>
    <scope>IDENTIFICATION</scope>
</reference>
<evidence type="ECO:0000313" key="5">
    <source>
        <dbReference type="Proteomes" id="UP000694428"/>
    </source>
</evidence>
<reference evidence="4" key="2">
    <citation type="submission" date="2025-09" db="UniProtKB">
        <authorList>
            <consortium name="Ensembl"/>
        </authorList>
    </citation>
    <scope>IDENTIFICATION</scope>
</reference>
<dbReference type="InterPro" id="IPR013641">
    <property type="entry name" value="KTI12/PSTK"/>
</dbReference>
<protein>
    <submittedName>
        <fullName evidence="4">Uncharacterized protein</fullName>
    </submittedName>
</protein>
<sequence>MATGPTGAEAVAATSGSAWRRWGAERAMPLVVLCGPPGSGKSRRAAELRDALGGADSTQTPSRFSNLSQVYFSILR</sequence>
<dbReference type="Gene3D" id="3.40.50.300">
    <property type="entry name" value="P-loop containing nucleotide triphosphate hydrolases"/>
    <property type="match status" value="1"/>
</dbReference>
<name>A0A8C9FS68_PAVCR</name>
<keyword evidence="5" id="KW-1185">Reference proteome</keyword>
<dbReference type="Pfam" id="PF08433">
    <property type="entry name" value="KTI12"/>
    <property type="match status" value="1"/>
</dbReference>
<evidence type="ECO:0000256" key="1">
    <source>
        <dbReference type="ARBA" id="ARBA00022741"/>
    </source>
</evidence>
<dbReference type="Ensembl" id="ENSPSTT00000019171.1">
    <property type="protein sequence ID" value="ENSPSTP00000018299.1"/>
    <property type="gene ID" value="ENSPSTG00000013125.1"/>
</dbReference>